<dbReference type="EMBL" id="MU154700">
    <property type="protein sequence ID" value="KAF9488718.1"/>
    <property type="molecule type" value="Genomic_DNA"/>
</dbReference>
<evidence type="ECO:0000256" key="1">
    <source>
        <dbReference type="SAM" id="Phobius"/>
    </source>
</evidence>
<feature type="transmembrane region" description="Helical" evidence="1">
    <location>
        <begin position="12"/>
        <end position="33"/>
    </location>
</feature>
<evidence type="ECO:0000313" key="3">
    <source>
        <dbReference type="Proteomes" id="UP000807025"/>
    </source>
</evidence>
<accession>A0A9P5ZIJ9</accession>
<comment type="caution">
    <text evidence="2">The sequence shown here is derived from an EMBL/GenBank/DDBJ whole genome shotgun (WGS) entry which is preliminary data.</text>
</comment>
<organism evidence="2 3">
    <name type="scientific">Pleurotus eryngii</name>
    <name type="common">Boletus of the steppes</name>
    <dbReference type="NCBI Taxonomy" id="5323"/>
    <lineage>
        <taxon>Eukaryota</taxon>
        <taxon>Fungi</taxon>
        <taxon>Dikarya</taxon>
        <taxon>Basidiomycota</taxon>
        <taxon>Agaricomycotina</taxon>
        <taxon>Agaricomycetes</taxon>
        <taxon>Agaricomycetidae</taxon>
        <taxon>Agaricales</taxon>
        <taxon>Pleurotineae</taxon>
        <taxon>Pleurotaceae</taxon>
        <taxon>Pleurotus</taxon>
    </lineage>
</organism>
<gene>
    <name evidence="2" type="ORF">BDN71DRAFT_1435927</name>
</gene>
<sequence>MARIDILNKPTFPAIELDMILCIVCTLSLSFGWRNLIQDSTRSHACARELTVLLGTEIDGIMEAIVLRSGRPLEKVSSHFVLEPEVHEKQDTSFRLTFGVAMFSVCDITICTLQIPPIITAQLLEGLNYSQLKPLATHWFERH</sequence>
<keyword evidence="1" id="KW-0812">Transmembrane</keyword>
<name>A0A9P5ZIJ9_PLEER</name>
<proteinExistence type="predicted"/>
<dbReference type="AlphaFoldDB" id="A0A9P5ZIJ9"/>
<evidence type="ECO:0000313" key="2">
    <source>
        <dbReference type="EMBL" id="KAF9488718.1"/>
    </source>
</evidence>
<reference evidence="2" key="1">
    <citation type="submission" date="2020-11" db="EMBL/GenBank/DDBJ databases">
        <authorList>
            <consortium name="DOE Joint Genome Institute"/>
            <person name="Ahrendt S."/>
            <person name="Riley R."/>
            <person name="Andreopoulos W."/>
            <person name="Labutti K."/>
            <person name="Pangilinan J."/>
            <person name="Ruiz-Duenas F.J."/>
            <person name="Barrasa J.M."/>
            <person name="Sanchez-Garcia M."/>
            <person name="Camarero S."/>
            <person name="Miyauchi S."/>
            <person name="Serrano A."/>
            <person name="Linde D."/>
            <person name="Babiker R."/>
            <person name="Drula E."/>
            <person name="Ayuso-Fernandez I."/>
            <person name="Pacheco R."/>
            <person name="Padilla G."/>
            <person name="Ferreira P."/>
            <person name="Barriuso J."/>
            <person name="Kellner H."/>
            <person name="Castanera R."/>
            <person name="Alfaro M."/>
            <person name="Ramirez L."/>
            <person name="Pisabarro A.G."/>
            <person name="Kuo A."/>
            <person name="Tritt A."/>
            <person name="Lipzen A."/>
            <person name="He G."/>
            <person name="Yan M."/>
            <person name="Ng V."/>
            <person name="Cullen D."/>
            <person name="Martin F."/>
            <person name="Rosso M.-N."/>
            <person name="Henrissat B."/>
            <person name="Hibbett D."/>
            <person name="Martinez A.T."/>
            <person name="Grigoriev I.V."/>
        </authorList>
    </citation>
    <scope>NUCLEOTIDE SEQUENCE</scope>
    <source>
        <strain evidence="2">ATCC 90797</strain>
    </source>
</reference>
<keyword evidence="1" id="KW-1133">Transmembrane helix</keyword>
<protein>
    <submittedName>
        <fullName evidence="2">Uncharacterized protein</fullName>
    </submittedName>
</protein>
<dbReference type="Proteomes" id="UP000807025">
    <property type="component" value="Unassembled WGS sequence"/>
</dbReference>
<keyword evidence="3" id="KW-1185">Reference proteome</keyword>
<keyword evidence="1" id="KW-0472">Membrane</keyword>